<proteinExistence type="predicted"/>
<comment type="caution">
    <text evidence="2">The sequence shown here is derived from an EMBL/GenBank/DDBJ whole genome shotgun (WGS) entry which is preliminary data.</text>
</comment>
<dbReference type="RefSeq" id="WP_025023686.1">
    <property type="nucleotide sequence ID" value="NZ_AZDZ01000011.1"/>
</dbReference>
<evidence type="ECO:0000313" key="3">
    <source>
        <dbReference type="Proteomes" id="UP000051248"/>
    </source>
</evidence>
<dbReference type="STRING" id="1423775.FD03_GL000558"/>
<dbReference type="PATRIC" id="fig|1423775.4.peg.567"/>
<dbReference type="AlphaFoldDB" id="A0A0R1K8N9"/>
<dbReference type="EMBL" id="AZDZ01000011">
    <property type="protein sequence ID" value="KRK79856.1"/>
    <property type="molecule type" value="Genomic_DNA"/>
</dbReference>
<reference evidence="2 3" key="1">
    <citation type="journal article" date="2015" name="Genome Announc.">
        <title>Expanding the biotechnology potential of lactobacilli through comparative genomics of 213 strains and associated genera.</title>
        <authorList>
            <person name="Sun Z."/>
            <person name="Harris H.M."/>
            <person name="McCann A."/>
            <person name="Guo C."/>
            <person name="Argimon S."/>
            <person name="Zhang W."/>
            <person name="Yang X."/>
            <person name="Jeffery I.B."/>
            <person name="Cooney J.C."/>
            <person name="Kagawa T.F."/>
            <person name="Liu W."/>
            <person name="Song Y."/>
            <person name="Salvetti E."/>
            <person name="Wrobel A."/>
            <person name="Rasinkangas P."/>
            <person name="Parkhill J."/>
            <person name="Rea M.C."/>
            <person name="O'Sullivan O."/>
            <person name="Ritari J."/>
            <person name="Douillard F.P."/>
            <person name="Paul Ross R."/>
            <person name="Yang R."/>
            <person name="Briner A.E."/>
            <person name="Felis G.E."/>
            <person name="de Vos W.M."/>
            <person name="Barrangou R."/>
            <person name="Klaenhammer T.R."/>
            <person name="Caufield P.W."/>
            <person name="Cui Y."/>
            <person name="Zhang H."/>
            <person name="O'Toole P.W."/>
        </authorList>
    </citation>
    <scope>NUCLEOTIDE SEQUENCE [LARGE SCALE GENOMIC DNA]</scope>
    <source>
        <strain evidence="2 3">DSM 19682</strain>
    </source>
</reference>
<evidence type="ECO:0000313" key="2">
    <source>
        <dbReference type="EMBL" id="KRK79856.1"/>
    </source>
</evidence>
<dbReference type="Proteomes" id="UP000051248">
    <property type="component" value="Unassembled WGS sequence"/>
</dbReference>
<keyword evidence="3" id="KW-1185">Reference proteome</keyword>
<protein>
    <submittedName>
        <fullName evidence="2">Uncharacterized protein</fullName>
    </submittedName>
</protein>
<accession>A0A0R1K8N9</accession>
<name>A0A0R1K8N9_9LACO</name>
<feature type="region of interest" description="Disordered" evidence="1">
    <location>
        <begin position="77"/>
        <end position="123"/>
    </location>
</feature>
<dbReference type="eggNOG" id="ENOG5030AKB">
    <property type="taxonomic scope" value="Bacteria"/>
</dbReference>
<sequence length="123" mass="13130">MKNNQFLLGIVLGSAAGYAASKYLTSESGQAALENIKTIRGDFNNGGVGFAGNNDLVNNFNEKTDALKEQMLATADKIREDEDASNIVFDEGDLESQATKPTDDPDTDVTSGASENFDNDSDK</sequence>
<evidence type="ECO:0000256" key="1">
    <source>
        <dbReference type="SAM" id="MobiDB-lite"/>
    </source>
</evidence>
<organism evidence="2 3">
    <name type="scientific">Companilactobacillus nodensis DSM 19682 = JCM 14932 = NBRC 107160</name>
    <dbReference type="NCBI Taxonomy" id="1423775"/>
    <lineage>
        <taxon>Bacteria</taxon>
        <taxon>Bacillati</taxon>
        <taxon>Bacillota</taxon>
        <taxon>Bacilli</taxon>
        <taxon>Lactobacillales</taxon>
        <taxon>Lactobacillaceae</taxon>
        <taxon>Companilactobacillus</taxon>
    </lineage>
</organism>
<gene>
    <name evidence="2" type="ORF">FD03_GL000558</name>
</gene>